<accession>A0A5B7FZE7</accession>
<reference evidence="2 3" key="1">
    <citation type="submission" date="2019-05" db="EMBL/GenBank/DDBJ databases">
        <title>Another draft genome of Portunus trituberculatus and its Hox gene families provides insights of decapod evolution.</title>
        <authorList>
            <person name="Jeong J.-H."/>
            <person name="Song I."/>
            <person name="Kim S."/>
            <person name="Choi T."/>
            <person name="Kim D."/>
            <person name="Ryu S."/>
            <person name="Kim W."/>
        </authorList>
    </citation>
    <scope>NUCLEOTIDE SEQUENCE [LARGE SCALE GENOMIC DNA]</scope>
    <source>
        <tissue evidence="2">Muscle</tissue>
    </source>
</reference>
<dbReference type="AlphaFoldDB" id="A0A5B7FZE7"/>
<feature type="region of interest" description="Disordered" evidence="1">
    <location>
        <begin position="90"/>
        <end position="125"/>
    </location>
</feature>
<keyword evidence="3" id="KW-1185">Reference proteome</keyword>
<sequence length="125" mass="13712">MAVVHGGRGGWMSLTLIRKGEKKWVMAWCVQAGVVVGAVLDARSLRETDSEEGRHHCKGVDNLYSPPLRPLFTSRYIVVLNERSASCLPSSLPQHIESQQSKLPQNLDPAAGGKQVPEEDVRASH</sequence>
<feature type="compositionally biased region" description="Polar residues" evidence="1">
    <location>
        <begin position="90"/>
        <end position="104"/>
    </location>
</feature>
<name>A0A5B7FZE7_PORTR</name>
<dbReference type="Proteomes" id="UP000324222">
    <property type="component" value="Unassembled WGS sequence"/>
</dbReference>
<feature type="compositionally biased region" description="Basic and acidic residues" evidence="1">
    <location>
        <begin position="116"/>
        <end position="125"/>
    </location>
</feature>
<dbReference type="EMBL" id="VSRR010009481">
    <property type="protein sequence ID" value="MPC50403.1"/>
    <property type="molecule type" value="Genomic_DNA"/>
</dbReference>
<protein>
    <submittedName>
        <fullName evidence="2">Uncharacterized protein</fullName>
    </submittedName>
</protein>
<gene>
    <name evidence="2" type="ORF">E2C01_044231</name>
</gene>
<evidence type="ECO:0000313" key="2">
    <source>
        <dbReference type="EMBL" id="MPC50403.1"/>
    </source>
</evidence>
<evidence type="ECO:0000313" key="3">
    <source>
        <dbReference type="Proteomes" id="UP000324222"/>
    </source>
</evidence>
<comment type="caution">
    <text evidence="2">The sequence shown here is derived from an EMBL/GenBank/DDBJ whole genome shotgun (WGS) entry which is preliminary data.</text>
</comment>
<evidence type="ECO:0000256" key="1">
    <source>
        <dbReference type="SAM" id="MobiDB-lite"/>
    </source>
</evidence>
<organism evidence="2 3">
    <name type="scientific">Portunus trituberculatus</name>
    <name type="common">Swimming crab</name>
    <name type="synonym">Neptunus trituberculatus</name>
    <dbReference type="NCBI Taxonomy" id="210409"/>
    <lineage>
        <taxon>Eukaryota</taxon>
        <taxon>Metazoa</taxon>
        <taxon>Ecdysozoa</taxon>
        <taxon>Arthropoda</taxon>
        <taxon>Crustacea</taxon>
        <taxon>Multicrustacea</taxon>
        <taxon>Malacostraca</taxon>
        <taxon>Eumalacostraca</taxon>
        <taxon>Eucarida</taxon>
        <taxon>Decapoda</taxon>
        <taxon>Pleocyemata</taxon>
        <taxon>Brachyura</taxon>
        <taxon>Eubrachyura</taxon>
        <taxon>Portunoidea</taxon>
        <taxon>Portunidae</taxon>
        <taxon>Portuninae</taxon>
        <taxon>Portunus</taxon>
    </lineage>
</organism>
<proteinExistence type="predicted"/>